<organism evidence="2 3">
    <name type="scientific">Araneus ventricosus</name>
    <name type="common">Orbweaver spider</name>
    <name type="synonym">Epeira ventricosa</name>
    <dbReference type="NCBI Taxonomy" id="182803"/>
    <lineage>
        <taxon>Eukaryota</taxon>
        <taxon>Metazoa</taxon>
        <taxon>Ecdysozoa</taxon>
        <taxon>Arthropoda</taxon>
        <taxon>Chelicerata</taxon>
        <taxon>Arachnida</taxon>
        <taxon>Araneae</taxon>
        <taxon>Araneomorphae</taxon>
        <taxon>Entelegynae</taxon>
        <taxon>Araneoidea</taxon>
        <taxon>Araneidae</taxon>
        <taxon>Araneus</taxon>
    </lineage>
</organism>
<keyword evidence="3" id="KW-1185">Reference proteome</keyword>
<dbReference type="EMBL" id="BGPR01239096">
    <property type="protein sequence ID" value="GBM03285.1"/>
    <property type="molecule type" value="Genomic_DNA"/>
</dbReference>
<evidence type="ECO:0000313" key="3">
    <source>
        <dbReference type="Proteomes" id="UP000499080"/>
    </source>
</evidence>
<dbReference type="AlphaFoldDB" id="A0A4Y2CJ19"/>
<name>A0A4Y2CJ19_ARAVE</name>
<evidence type="ECO:0000313" key="2">
    <source>
        <dbReference type="EMBL" id="GBM03285.1"/>
    </source>
</evidence>
<proteinExistence type="predicted"/>
<feature type="region of interest" description="Disordered" evidence="1">
    <location>
        <begin position="1"/>
        <end position="64"/>
    </location>
</feature>
<dbReference type="Proteomes" id="UP000499080">
    <property type="component" value="Unassembled WGS sequence"/>
</dbReference>
<feature type="compositionally biased region" description="Basic and acidic residues" evidence="1">
    <location>
        <begin position="1"/>
        <end position="15"/>
    </location>
</feature>
<comment type="caution">
    <text evidence="2">The sequence shown here is derived from an EMBL/GenBank/DDBJ whole genome shotgun (WGS) entry which is preliminary data.</text>
</comment>
<protein>
    <submittedName>
        <fullName evidence="2">Uncharacterized protein</fullName>
    </submittedName>
</protein>
<feature type="compositionally biased region" description="Basic and acidic residues" evidence="1">
    <location>
        <begin position="25"/>
        <end position="46"/>
    </location>
</feature>
<gene>
    <name evidence="2" type="ORF">AVEN_161146_1</name>
</gene>
<feature type="non-terminal residue" evidence="2">
    <location>
        <position position="1"/>
    </location>
</feature>
<reference evidence="2 3" key="1">
    <citation type="journal article" date="2019" name="Sci. Rep.">
        <title>Orb-weaving spider Araneus ventricosus genome elucidates the spidroin gene catalogue.</title>
        <authorList>
            <person name="Kono N."/>
            <person name="Nakamura H."/>
            <person name="Ohtoshi R."/>
            <person name="Moran D.A.P."/>
            <person name="Shinohara A."/>
            <person name="Yoshida Y."/>
            <person name="Fujiwara M."/>
            <person name="Mori M."/>
            <person name="Tomita M."/>
            <person name="Arakawa K."/>
        </authorList>
    </citation>
    <scope>NUCLEOTIDE SEQUENCE [LARGE SCALE GENOMIC DNA]</scope>
</reference>
<accession>A0A4Y2CJ19</accession>
<evidence type="ECO:0000256" key="1">
    <source>
        <dbReference type="SAM" id="MobiDB-lite"/>
    </source>
</evidence>
<sequence>AGSSKKIDASTKVDSVKPTSEETSSDQRQDEENKKKLQDSQIDIKRQTPSQMASGKRISELEKI</sequence>